<dbReference type="Pfam" id="PF00486">
    <property type="entry name" value="Trans_reg_C"/>
    <property type="match status" value="1"/>
</dbReference>
<gene>
    <name evidence="6" type="ORF">IAD49_05355</name>
</gene>
<dbReference type="SUPFAM" id="SSF46894">
    <property type="entry name" value="C-terminal effector domain of the bipartite response regulators"/>
    <property type="match status" value="1"/>
</dbReference>
<dbReference type="PANTHER" id="PTHR48111">
    <property type="entry name" value="REGULATOR OF RPOS"/>
    <property type="match status" value="1"/>
</dbReference>
<comment type="caution">
    <text evidence="6">The sequence shown here is derived from an EMBL/GenBank/DDBJ whole genome shotgun (WGS) entry which is preliminary data.</text>
</comment>
<feature type="DNA-binding region" description="OmpR/PhoB-type" evidence="3">
    <location>
        <begin position="123"/>
        <end position="220"/>
    </location>
</feature>
<dbReference type="Pfam" id="PF00072">
    <property type="entry name" value="Response_reg"/>
    <property type="match status" value="1"/>
</dbReference>
<dbReference type="PROSITE" id="PS50110">
    <property type="entry name" value="RESPONSE_REGULATORY"/>
    <property type="match status" value="1"/>
</dbReference>
<organism evidence="6 7">
    <name type="scientific">Candidatus Fimihabitans intestinipullorum</name>
    <dbReference type="NCBI Taxonomy" id="2840820"/>
    <lineage>
        <taxon>Bacteria</taxon>
        <taxon>Bacillati</taxon>
        <taxon>Mycoplasmatota</taxon>
        <taxon>Mycoplasmatota incertae sedis</taxon>
        <taxon>Candidatus Fimihabitans</taxon>
    </lineage>
</organism>
<protein>
    <submittedName>
        <fullName evidence="6">Response regulator transcription factor</fullName>
    </submittedName>
</protein>
<accession>A0A9D1HX72</accession>
<dbReference type="EMBL" id="DVML01000032">
    <property type="protein sequence ID" value="HIU22990.1"/>
    <property type="molecule type" value="Genomic_DNA"/>
</dbReference>
<dbReference type="GO" id="GO:0000156">
    <property type="term" value="F:phosphorelay response regulator activity"/>
    <property type="evidence" value="ECO:0007669"/>
    <property type="project" value="TreeGrafter"/>
</dbReference>
<evidence type="ECO:0000256" key="1">
    <source>
        <dbReference type="ARBA" id="ARBA00023125"/>
    </source>
</evidence>
<feature type="domain" description="OmpR/PhoB-type" evidence="5">
    <location>
        <begin position="123"/>
        <end position="220"/>
    </location>
</feature>
<evidence type="ECO:0000256" key="2">
    <source>
        <dbReference type="PROSITE-ProRule" id="PRU00169"/>
    </source>
</evidence>
<evidence type="ECO:0000259" key="4">
    <source>
        <dbReference type="PROSITE" id="PS50110"/>
    </source>
</evidence>
<feature type="modified residue" description="4-aspartylphosphate" evidence="2">
    <location>
        <position position="52"/>
    </location>
</feature>
<reference evidence="6" key="2">
    <citation type="journal article" date="2021" name="PeerJ">
        <title>Extensive microbial diversity within the chicken gut microbiome revealed by metagenomics and culture.</title>
        <authorList>
            <person name="Gilroy R."/>
            <person name="Ravi A."/>
            <person name="Getino M."/>
            <person name="Pursley I."/>
            <person name="Horton D.L."/>
            <person name="Alikhan N.F."/>
            <person name="Baker D."/>
            <person name="Gharbi K."/>
            <person name="Hall N."/>
            <person name="Watson M."/>
            <person name="Adriaenssens E.M."/>
            <person name="Foster-Nyarko E."/>
            <person name="Jarju S."/>
            <person name="Secka A."/>
            <person name="Antonio M."/>
            <person name="Oren A."/>
            <person name="Chaudhuri R.R."/>
            <person name="La Ragione R."/>
            <person name="Hildebrand F."/>
            <person name="Pallen M.J."/>
        </authorList>
    </citation>
    <scope>NUCLEOTIDE SEQUENCE</scope>
    <source>
        <strain evidence="6">CHK197-8231</strain>
    </source>
</reference>
<evidence type="ECO:0000313" key="7">
    <source>
        <dbReference type="Proteomes" id="UP000824087"/>
    </source>
</evidence>
<sequence>MKRILIVEDDVKLREELKVLLDHHGYEATIQTDMEHILESIVNGAYDLVLLDINLPHTSGVTLLKDLRKTSDVPVIMVTSQNTEVDEVVSMSYGADDYITKPYHPTLLLLHIEALLKRIDHVSSVFSYQNIQVIPEKGVIKTSSLELPLSKNEMQIFCYLLKHQGKIVSREDIMNYLWDTDLFIDDNTLTVNISRLRNRLREVGLEDVIETRKGQGYLLK</sequence>
<dbReference type="Proteomes" id="UP000824087">
    <property type="component" value="Unassembled WGS sequence"/>
</dbReference>
<dbReference type="InterPro" id="IPR011006">
    <property type="entry name" value="CheY-like_superfamily"/>
</dbReference>
<reference evidence="6" key="1">
    <citation type="submission" date="2020-10" db="EMBL/GenBank/DDBJ databases">
        <authorList>
            <person name="Gilroy R."/>
        </authorList>
    </citation>
    <scope>NUCLEOTIDE SEQUENCE</scope>
    <source>
        <strain evidence="6">CHK197-8231</strain>
    </source>
</reference>
<dbReference type="CDD" id="cd17574">
    <property type="entry name" value="REC_OmpR"/>
    <property type="match status" value="1"/>
</dbReference>
<dbReference type="InterPro" id="IPR036388">
    <property type="entry name" value="WH-like_DNA-bd_sf"/>
</dbReference>
<dbReference type="PROSITE" id="PS51755">
    <property type="entry name" value="OMPR_PHOB"/>
    <property type="match status" value="1"/>
</dbReference>
<evidence type="ECO:0000256" key="3">
    <source>
        <dbReference type="PROSITE-ProRule" id="PRU01091"/>
    </source>
</evidence>
<dbReference type="Gene3D" id="1.10.10.10">
    <property type="entry name" value="Winged helix-like DNA-binding domain superfamily/Winged helix DNA-binding domain"/>
    <property type="match status" value="1"/>
</dbReference>
<name>A0A9D1HX72_9BACT</name>
<dbReference type="PANTHER" id="PTHR48111:SF43">
    <property type="entry name" value="STAGE 0 SPORULATION PROTEIN A HOMOLOG"/>
    <property type="match status" value="1"/>
</dbReference>
<dbReference type="InterPro" id="IPR001789">
    <property type="entry name" value="Sig_transdc_resp-reg_receiver"/>
</dbReference>
<dbReference type="Gene3D" id="3.40.50.2300">
    <property type="match status" value="1"/>
</dbReference>
<dbReference type="InterPro" id="IPR001867">
    <property type="entry name" value="OmpR/PhoB-type_DNA-bd"/>
</dbReference>
<dbReference type="SUPFAM" id="SSF52172">
    <property type="entry name" value="CheY-like"/>
    <property type="match status" value="1"/>
</dbReference>
<dbReference type="SMART" id="SM00862">
    <property type="entry name" value="Trans_reg_C"/>
    <property type="match status" value="1"/>
</dbReference>
<dbReference type="InterPro" id="IPR016032">
    <property type="entry name" value="Sig_transdc_resp-reg_C-effctor"/>
</dbReference>
<evidence type="ECO:0000259" key="5">
    <source>
        <dbReference type="PROSITE" id="PS51755"/>
    </source>
</evidence>
<dbReference type="GO" id="GO:0006355">
    <property type="term" value="P:regulation of DNA-templated transcription"/>
    <property type="evidence" value="ECO:0007669"/>
    <property type="project" value="InterPro"/>
</dbReference>
<keyword evidence="2" id="KW-0597">Phosphoprotein</keyword>
<proteinExistence type="predicted"/>
<dbReference type="GO" id="GO:0000976">
    <property type="term" value="F:transcription cis-regulatory region binding"/>
    <property type="evidence" value="ECO:0007669"/>
    <property type="project" value="TreeGrafter"/>
</dbReference>
<dbReference type="AlphaFoldDB" id="A0A9D1HX72"/>
<dbReference type="SMART" id="SM00448">
    <property type="entry name" value="REC"/>
    <property type="match status" value="1"/>
</dbReference>
<feature type="domain" description="Response regulatory" evidence="4">
    <location>
        <begin position="3"/>
        <end position="116"/>
    </location>
</feature>
<dbReference type="GO" id="GO:0005829">
    <property type="term" value="C:cytosol"/>
    <property type="evidence" value="ECO:0007669"/>
    <property type="project" value="TreeGrafter"/>
</dbReference>
<keyword evidence="1 3" id="KW-0238">DNA-binding</keyword>
<dbReference type="GO" id="GO:0032993">
    <property type="term" value="C:protein-DNA complex"/>
    <property type="evidence" value="ECO:0007669"/>
    <property type="project" value="TreeGrafter"/>
</dbReference>
<dbReference type="InterPro" id="IPR039420">
    <property type="entry name" value="WalR-like"/>
</dbReference>
<dbReference type="Gene3D" id="6.10.250.690">
    <property type="match status" value="1"/>
</dbReference>
<evidence type="ECO:0000313" key="6">
    <source>
        <dbReference type="EMBL" id="HIU22990.1"/>
    </source>
</evidence>
<dbReference type="CDD" id="cd00383">
    <property type="entry name" value="trans_reg_C"/>
    <property type="match status" value="1"/>
</dbReference>